<dbReference type="InterPro" id="IPR025875">
    <property type="entry name" value="Leu-rich_rpt_4"/>
</dbReference>
<proteinExistence type="predicted"/>
<feature type="compositionally biased region" description="Low complexity" evidence="4">
    <location>
        <begin position="522"/>
        <end position="531"/>
    </location>
</feature>
<organism evidence="5">
    <name type="scientific">Phaeomonas parva</name>
    <dbReference type="NCBI Taxonomy" id="124430"/>
    <lineage>
        <taxon>Eukaryota</taxon>
        <taxon>Sar</taxon>
        <taxon>Stramenopiles</taxon>
        <taxon>Ochrophyta</taxon>
        <taxon>Pinguiophyceae</taxon>
        <taxon>Pinguiochrysidales</taxon>
        <taxon>Pinguiochrysidaceae</taxon>
        <taxon>Phaeomonas</taxon>
    </lineage>
</organism>
<evidence type="ECO:0000313" key="5">
    <source>
        <dbReference type="EMBL" id="CAD9250046.1"/>
    </source>
</evidence>
<gene>
    <name evidence="5" type="ORF">PPAR1163_LOCUS8407</name>
</gene>
<dbReference type="InterPro" id="IPR001611">
    <property type="entry name" value="Leu-rich_rpt"/>
</dbReference>
<dbReference type="SMART" id="SM00365">
    <property type="entry name" value="LRR_SD22"/>
    <property type="match status" value="3"/>
</dbReference>
<evidence type="ECO:0000256" key="3">
    <source>
        <dbReference type="SAM" id="Coils"/>
    </source>
</evidence>
<feature type="region of interest" description="Disordered" evidence="4">
    <location>
        <begin position="518"/>
        <end position="547"/>
    </location>
</feature>
<dbReference type="PANTHER" id="PTHR45973">
    <property type="entry name" value="PROTEIN PHOSPHATASE 1 REGULATORY SUBUNIT SDS22-RELATED"/>
    <property type="match status" value="1"/>
</dbReference>
<evidence type="ECO:0000256" key="4">
    <source>
        <dbReference type="SAM" id="MobiDB-lite"/>
    </source>
</evidence>
<sequence length="791" mass="85972">MVDDCPLSLETIRECASDGDAAQLDSLELIFTRCTSLANLQTTPALRSLTAIDTGMVRFGNLMPVGHTLTHLTLIDQMLTRIEPLPLPQLKSLYLQNNRITKIEHLDMVPRLEVLWLSSNRLKSLEGIEACSNLRELWIAENGIRALGGHLQGLARLEGFNIAGNVIADYSDIQTLSVNSRLKTVSFDDAHFGPNPVVSADGYRTFSICYLPQVQRLDGVEVTPNDRDAARGEFTRQVLDFNNRVEAVQKEFEREFSVIDERRHRSVNHADAFREEMFQTFAQLQQLVLEGRAAVASEHERQARVREENLKHLEAELLGLQKVYNKEIDKRVEAEARAAAEEEKLLKAAELRAVAEREQAVMIAELQAQAEAAGDADGGGVIAQHLGEHTPEYQHVVRHFRSAGKAGEAARASLSLVLNPNADSGARPVSAAAKAAVLRCYRVHSNALVHGFEASNGGAGNSAERVYLAADLGTTGKILSRGIGEALQDPSLGYGTGRVMLHADPELALLLYEAERRRRRPNANPNSAANSDAEKTGDGNGDGGDELESDAVAMLVCRLNPNPEALAFSASAPGSQEEAAQLMAQVPQEVPFAKVKFAAAGDGGAWLDGGEEEDEAAENGGKGVDKGGSYAWMVGGRGYAAVLPEYHVLVGRSSFGGDKRKLEAALESFSLPVAWEADGGDLVARLEAEAGEKIRGYMERVWEETNPATADRLREVDENMRGRVDAVAALRGQIQSERSVSPTLSLSLPRTLSLTVTLTLSLTSKAQEDVLQTLRRHEQEARAQPLTPTQP</sequence>
<keyword evidence="3" id="KW-0175">Coiled coil</keyword>
<evidence type="ECO:0000256" key="1">
    <source>
        <dbReference type="ARBA" id="ARBA00022614"/>
    </source>
</evidence>
<dbReference type="Pfam" id="PF12799">
    <property type="entry name" value="LRR_4"/>
    <property type="match status" value="1"/>
</dbReference>
<name>A0A7S1TYX3_9STRA</name>
<keyword evidence="1" id="KW-0433">Leucine-rich repeat</keyword>
<keyword evidence="2" id="KW-0677">Repeat</keyword>
<feature type="coiled-coil region" evidence="3">
    <location>
        <begin position="296"/>
        <end position="359"/>
    </location>
</feature>
<dbReference type="AlphaFoldDB" id="A0A7S1TYX3"/>
<protein>
    <submittedName>
        <fullName evidence="5">Uncharacterized protein</fullName>
    </submittedName>
</protein>
<dbReference type="InterPro" id="IPR050576">
    <property type="entry name" value="Cilia_flagella_integrity"/>
</dbReference>
<dbReference type="PANTHER" id="PTHR45973:SF35">
    <property type="entry name" value="LEUCINE-RICH REPEAT-CONTAINING PROTEIN 43"/>
    <property type="match status" value="1"/>
</dbReference>
<dbReference type="InterPro" id="IPR032675">
    <property type="entry name" value="LRR_dom_sf"/>
</dbReference>
<reference evidence="5" key="1">
    <citation type="submission" date="2021-01" db="EMBL/GenBank/DDBJ databases">
        <authorList>
            <person name="Corre E."/>
            <person name="Pelletier E."/>
            <person name="Niang G."/>
            <person name="Scheremetjew M."/>
            <person name="Finn R."/>
            <person name="Kale V."/>
            <person name="Holt S."/>
            <person name="Cochrane G."/>
            <person name="Meng A."/>
            <person name="Brown T."/>
            <person name="Cohen L."/>
        </authorList>
    </citation>
    <scope>NUCLEOTIDE SEQUENCE</scope>
    <source>
        <strain evidence="5">CCMP2877</strain>
    </source>
</reference>
<dbReference type="Gene3D" id="3.80.10.10">
    <property type="entry name" value="Ribonuclease Inhibitor"/>
    <property type="match status" value="2"/>
</dbReference>
<accession>A0A7S1TYX3</accession>
<dbReference type="EMBL" id="HBGJ01013274">
    <property type="protein sequence ID" value="CAD9250046.1"/>
    <property type="molecule type" value="Transcribed_RNA"/>
</dbReference>
<dbReference type="PROSITE" id="PS51450">
    <property type="entry name" value="LRR"/>
    <property type="match status" value="2"/>
</dbReference>
<evidence type="ECO:0000256" key="2">
    <source>
        <dbReference type="ARBA" id="ARBA00022737"/>
    </source>
</evidence>
<dbReference type="SUPFAM" id="SSF52058">
    <property type="entry name" value="L domain-like"/>
    <property type="match status" value="1"/>
</dbReference>